<organism evidence="1 2">
    <name type="scientific">Knoellia flava</name>
    <dbReference type="NCBI Taxonomy" id="913969"/>
    <lineage>
        <taxon>Bacteria</taxon>
        <taxon>Bacillati</taxon>
        <taxon>Actinomycetota</taxon>
        <taxon>Actinomycetes</taxon>
        <taxon>Micrococcales</taxon>
        <taxon>Intrasporangiaceae</taxon>
        <taxon>Knoellia</taxon>
    </lineage>
</organism>
<evidence type="ECO:0000313" key="2">
    <source>
        <dbReference type="Proteomes" id="UP000628079"/>
    </source>
</evidence>
<comment type="caution">
    <text evidence="1">The sequence shown here is derived from an EMBL/GenBank/DDBJ whole genome shotgun (WGS) entry which is preliminary data.</text>
</comment>
<dbReference type="AlphaFoldDB" id="A0A8H9FSQ3"/>
<reference evidence="1" key="2">
    <citation type="submission" date="2020-09" db="EMBL/GenBank/DDBJ databases">
        <authorList>
            <person name="Sun Q."/>
            <person name="Zhou Y."/>
        </authorList>
    </citation>
    <scope>NUCLEOTIDE SEQUENCE</scope>
    <source>
        <strain evidence="1">CGMCC 1.10749</strain>
    </source>
</reference>
<sequence>MQDFSGLPQPFGRAEAAGAGFTVRGVERAAVSGHLTRLAPSLYAVRSAWEELAPWVRHAQLARAAVRLTPDAMVSHLSLAVLMGLPHPAYTVSKVSMTLLDDRRTSRADEWRQFHRGRTPPGHVVVASRRAHLTPTRTVVDCARDLHPRDALAIMDAAMRRGLTSLPQLRDMRRHQRQLPGISGVDTLLRICDPLRENWLESASAWAVHASGLPAGVPQVTVLDAAGRFVARVDALWPELGVVGEADGRGKYEIGAEPGEGTDVFSIMRTAIHEQREREDRLGDLGLVVCRWGQRDALAMTPLADRLRSAIERAEPARVTARYRCSCCSRDLTDCAGATRIARLGA</sequence>
<protein>
    <submittedName>
        <fullName evidence="1">Uncharacterized protein</fullName>
    </submittedName>
</protein>
<name>A0A8H9FSQ3_9MICO</name>
<gene>
    <name evidence="1" type="ORF">GCM10011314_20510</name>
</gene>
<evidence type="ECO:0000313" key="1">
    <source>
        <dbReference type="EMBL" id="GGB80794.1"/>
    </source>
</evidence>
<proteinExistence type="predicted"/>
<reference evidence="1" key="1">
    <citation type="journal article" date="2014" name="Int. J. Syst. Evol. Microbiol.">
        <title>Complete genome sequence of Corynebacterium casei LMG S-19264T (=DSM 44701T), isolated from a smear-ripened cheese.</title>
        <authorList>
            <consortium name="US DOE Joint Genome Institute (JGI-PGF)"/>
            <person name="Walter F."/>
            <person name="Albersmeier A."/>
            <person name="Kalinowski J."/>
            <person name="Ruckert C."/>
        </authorList>
    </citation>
    <scope>NUCLEOTIDE SEQUENCE</scope>
    <source>
        <strain evidence="1">CGMCC 1.10749</strain>
    </source>
</reference>
<accession>A0A8H9FSQ3</accession>
<dbReference type="Proteomes" id="UP000628079">
    <property type="component" value="Unassembled WGS sequence"/>
</dbReference>
<dbReference type="EMBL" id="BMEA01000002">
    <property type="protein sequence ID" value="GGB80794.1"/>
    <property type="molecule type" value="Genomic_DNA"/>
</dbReference>